<evidence type="ECO:0000256" key="1">
    <source>
        <dbReference type="ARBA" id="ARBA00001946"/>
    </source>
</evidence>
<proteinExistence type="predicted"/>
<reference evidence="13 14" key="1">
    <citation type="submission" date="2024-07" db="EMBL/GenBank/DDBJ databases">
        <title>Chromosome-level genome assembly of the water stick insect Ranatra chinensis (Heteroptera: Nepidae).</title>
        <authorList>
            <person name="Liu X."/>
        </authorList>
    </citation>
    <scope>NUCLEOTIDE SEQUENCE [LARGE SCALE GENOMIC DNA]</scope>
    <source>
        <strain evidence="13">Cailab_2021Rc</strain>
        <tissue evidence="13">Muscle</tissue>
    </source>
</reference>
<dbReference type="EMBL" id="JBFDAA010000008">
    <property type="protein sequence ID" value="KAL1130121.1"/>
    <property type="molecule type" value="Genomic_DNA"/>
</dbReference>
<dbReference type="Proteomes" id="UP001558652">
    <property type="component" value="Unassembled WGS sequence"/>
</dbReference>
<evidence type="ECO:0000256" key="6">
    <source>
        <dbReference type="ARBA" id="ARBA00022842"/>
    </source>
</evidence>
<accession>A0ABD0YFN9</accession>
<dbReference type="InterPro" id="IPR000086">
    <property type="entry name" value="NUDIX_hydrolase_dom"/>
</dbReference>
<dbReference type="PROSITE" id="PS51462">
    <property type="entry name" value="NUDIX"/>
    <property type="match status" value="1"/>
</dbReference>
<keyword evidence="14" id="KW-1185">Reference proteome</keyword>
<comment type="subunit">
    <text evidence="3">Homodimer.</text>
</comment>
<evidence type="ECO:0000256" key="8">
    <source>
        <dbReference type="ARBA" id="ARBA00054674"/>
    </source>
</evidence>
<dbReference type="EC" id="3.6.1.45" evidence="9"/>
<dbReference type="Gene3D" id="3.90.79.10">
    <property type="entry name" value="Nucleoside Triphosphate Pyrophosphohydrolase"/>
    <property type="match status" value="1"/>
</dbReference>
<comment type="function">
    <text evidence="8">Hydrolyzes UDP-glucose to glucose 1-phosphate and UMP and ADP-ribose to ribose 5-phosphate and AMP. The physiological substrate is probably UDP-glucose. Poor activity on other substrates such as ADP-glucose, CDP-glucose, GDP-glucose and GDP-mannose.</text>
</comment>
<dbReference type="InterPro" id="IPR015797">
    <property type="entry name" value="NUDIX_hydrolase-like_dom_sf"/>
</dbReference>
<gene>
    <name evidence="13" type="ORF">AAG570_013059</name>
</gene>
<comment type="caution">
    <text evidence="13">The sequence shown here is derived from an EMBL/GenBank/DDBJ whole genome shotgun (WGS) entry which is preliminary data.</text>
</comment>
<keyword evidence="4" id="KW-0963">Cytoplasm</keyword>
<dbReference type="FunFam" id="3.90.79.10:FF:000035">
    <property type="entry name" value="Uridine diphosphate glucose pyrophosphatase"/>
    <property type="match status" value="1"/>
</dbReference>
<dbReference type="SUPFAM" id="SSF55811">
    <property type="entry name" value="Nudix"/>
    <property type="match status" value="1"/>
</dbReference>
<comment type="cofactor">
    <cofactor evidence="1">
        <name>Mg(2+)</name>
        <dbReference type="ChEBI" id="CHEBI:18420"/>
    </cofactor>
</comment>
<keyword evidence="5" id="KW-0378">Hydrolase</keyword>
<comment type="subcellular location">
    <subcellularLocation>
        <location evidence="2">Cytoplasm</location>
    </subcellularLocation>
</comment>
<evidence type="ECO:0000256" key="9">
    <source>
        <dbReference type="ARBA" id="ARBA00066480"/>
    </source>
</evidence>
<dbReference type="AlphaFoldDB" id="A0ABD0YFN9"/>
<sequence length="180" mass="20487">NGVKKTWDLIKSLNSVTIIIYNISRDVLVCVKQFRPGVYVSSIPFCDRMDIIDLKKYPPSLGITLEFCSGIVDKQKSLEEIARDEVFEECGYDIKLEDLERVQSFRYAVGIAGDSMTLFYTEVTDAMKIGKGGGLEEEGELIDVVELKMEDAVEYLKKKDVCVPPEFLYGLLWFFANKKK</sequence>
<evidence type="ECO:0000259" key="12">
    <source>
        <dbReference type="PROSITE" id="PS51462"/>
    </source>
</evidence>
<evidence type="ECO:0000313" key="14">
    <source>
        <dbReference type="Proteomes" id="UP001558652"/>
    </source>
</evidence>
<organism evidence="13 14">
    <name type="scientific">Ranatra chinensis</name>
    <dbReference type="NCBI Taxonomy" id="642074"/>
    <lineage>
        <taxon>Eukaryota</taxon>
        <taxon>Metazoa</taxon>
        <taxon>Ecdysozoa</taxon>
        <taxon>Arthropoda</taxon>
        <taxon>Hexapoda</taxon>
        <taxon>Insecta</taxon>
        <taxon>Pterygota</taxon>
        <taxon>Neoptera</taxon>
        <taxon>Paraneoptera</taxon>
        <taxon>Hemiptera</taxon>
        <taxon>Heteroptera</taxon>
        <taxon>Panheteroptera</taxon>
        <taxon>Nepomorpha</taxon>
        <taxon>Nepidae</taxon>
        <taxon>Ranatrinae</taxon>
        <taxon>Ranatra</taxon>
    </lineage>
</organism>
<evidence type="ECO:0000256" key="4">
    <source>
        <dbReference type="ARBA" id="ARBA00022490"/>
    </source>
</evidence>
<name>A0ABD0YFN9_9HEMI</name>
<evidence type="ECO:0000256" key="7">
    <source>
        <dbReference type="ARBA" id="ARBA00051086"/>
    </source>
</evidence>
<dbReference type="InterPro" id="IPR004385">
    <property type="entry name" value="NDP_pyrophosphatase"/>
</dbReference>
<evidence type="ECO:0000313" key="13">
    <source>
        <dbReference type="EMBL" id="KAL1130121.1"/>
    </source>
</evidence>
<dbReference type="PANTHER" id="PTHR11839:SF15">
    <property type="entry name" value="URIDINE DIPHOSPHATE GLUCOSE PYROPHOSPHATASE NUDT14"/>
    <property type="match status" value="1"/>
</dbReference>
<keyword evidence="6" id="KW-0460">Magnesium</keyword>
<evidence type="ECO:0000256" key="2">
    <source>
        <dbReference type="ARBA" id="ARBA00004496"/>
    </source>
</evidence>
<dbReference type="NCBIfam" id="TIGR00052">
    <property type="entry name" value="nudix-type nucleoside diphosphatase, YffH/AdpP family"/>
    <property type="match status" value="1"/>
</dbReference>
<evidence type="ECO:0000256" key="10">
    <source>
        <dbReference type="ARBA" id="ARBA00071467"/>
    </source>
</evidence>
<dbReference type="PANTHER" id="PTHR11839">
    <property type="entry name" value="UDP/ADP-SUGAR PYROPHOSPHATASE"/>
    <property type="match status" value="1"/>
</dbReference>
<comment type="catalytic activity">
    <reaction evidence="7">
        <text>UDP-sugar + H2O = UMP + alpha-D-aldose 1-phosphate.</text>
        <dbReference type="EC" id="3.6.1.45"/>
    </reaction>
</comment>
<evidence type="ECO:0000256" key="11">
    <source>
        <dbReference type="ARBA" id="ARBA00080475"/>
    </source>
</evidence>
<dbReference type="CDD" id="cd18887">
    <property type="entry name" value="NUDIX_UGPPase_Nudt14"/>
    <property type="match status" value="1"/>
</dbReference>
<evidence type="ECO:0000256" key="3">
    <source>
        <dbReference type="ARBA" id="ARBA00011738"/>
    </source>
</evidence>
<feature type="non-terminal residue" evidence="13">
    <location>
        <position position="1"/>
    </location>
</feature>
<protein>
    <recommendedName>
        <fullName evidence="10">Uridine diphosphate glucose pyrophosphatase NUDT14</fullName>
        <ecNumber evidence="9">3.6.1.45</ecNumber>
    </recommendedName>
    <alternativeName>
        <fullName evidence="11">Nucleoside diphosphate-linked moiety X motif 14</fullName>
    </alternativeName>
</protein>
<evidence type="ECO:0000256" key="5">
    <source>
        <dbReference type="ARBA" id="ARBA00022801"/>
    </source>
</evidence>
<dbReference type="GO" id="GO:0008768">
    <property type="term" value="F:UDP-sugar diphosphatase activity"/>
    <property type="evidence" value="ECO:0007669"/>
    <property type="project" value="UniProtKB-EC"/>
</dbReference>
<feature type="domain" description="Nudix hydrolase" evidence="12">
    <location>
        <begin position="11"/>
        <end position="169"/>
    </location>
</feature>
<dbReference type="GO" id="GO:0005737">
    <property type="term" value="C:cytoplasm"/>
    <property type="evidence" value="ECO:0007669"/>
    <property type="project" value="UniProtKB-SubCell"/>
</dbReference>